<sequence>MVNKRVSAIIMASEKILLLHRIKPDKDYFVLPGGSVEENEDNISALIREIKEETSLEIEIDKLLCQVNNEFDKRTQFIYLISKYSGNLKLGSPEKERQSEDNKYILEWLDIKNLKTVNFFPSEIKKNIIETLLDNIT</sequence>
<dbReference type="PANTHER" id="PTHR43046">
    <property type="entry name" value="GDP-MANNOSE MANNOSYL HYDROLASE"/>
    <property type="match status" value="1"/>
</dbReference>
<dbReference type="PANTHER" id="PTHR43046:SF14">
    <property type="entry name" value="MUTT_NUDIX FAMILY PROTEIN"/>
    <property type="match status" value="1"/>
</dbReference>
<comment type="caution">
    <text evidence="4">The sequence shown here is derived from an EMBL/GenBank/DDBJ whole genome shotgun (WGS) entry which is preliminary data.</text>
</comment>
<feature type="domain" description="Nudix hydrolase" evidence="3">
    <location>
        <begin position="1"/>
        <end position="133"/>
    </location>
</feature>
<evidence type="ECO:0000259" key="3">
    <source>
        <dbReference type="PROSITE" id="PS51462"/>
    </source>
</evidence>
<dbReference type="InterPro" id="IPR000086">
    <property type="entry name" value="NUDIX_hydrolase_dom"/>
</dbReference>
<protein>
    <recommendedName>
        <fullName evidence="3">Nudix hydrolase domain-containing protein</fullName>
    </recommendedName>
</protein>
<accession>A0A2M7VFV0</accession>
<dbReference type="PROSITE" id="PS51462">
    <property type="entry name" value="NUDIX"/>
    <property type="match status" value="1"/>
</dbReference>
<comment type="cofactor">
    <cofactor evidence="1">
        <name>Mg(2+)</name>
        <dbReference type="ChEBI" id="CHEBI:18420"/>
    </cofactor>
</comment>
<evidence type="ECO:0000313" key="4">
    <source>
        <dbReference type="EMBL" id="PIZ99444.1"/>
    </source>
</evidence>
<gene>
    <name evidence="4" type="ORF">COX77_01510</name>
</gene>
<organism evidence="4 5">
    <name type="scientific">Candidatus Komeilibacteria bacterium CG_4_10_14_0_2_um_filter_37_10</name>
    <dbReference type="NCBI Taxonomy" id="1974470"/>
    <lineage>
        <taxon>Bacteria</taxon>
        <taxon>Candidatus Komeiliibacteriota</taxon>
    </lineage>
</organism>
<dbReference type="InterPro" id="IPR015797">
    <property type="entry name" value="NUDIX_hydrolase-like_dom_sf"/>
</dbReference>
<evidence type="ECO:0000256" key="1">
    <source>
        <dbReference type="ARBA" id="ARBA00001946"/>
    </source>
</evidence>
<dbReference type="EMBL" id="PFPO01000027">
    <property type="protein sequence ID" value="PIZ99444.1"/>
    <property type="molecule type" value="Genomic_DNA"/>
</dbReference>
<dbReference type="Proteomes" id="UP000230405">
    <property type="component" value="Unassembled WGS sequence"/>
</dbReference>
<dbReference type="Gene3D" id="3.90.79.10">
    <property type="entry name" value="Nucleoside Triphosphate Pyrophosphohydrolase"/>
    <property type="match status" value="1"/>
</dbReference>
<dbReference type="AlphaFoldDB" id="A0A2M7VFV0"/>
<reference evidence="5" key="1">
    <citation type="submission" date="2017-09" db="EMBL/GenBank/DDBJ databases">
        <title>Depth-based differentiation of microbial function through sediment-hosted aquifers and enrichment of novel symbionts in the deep terrestrial subsurface.</title>
        <authorList>
            <person name="Probst A.J."/>
            <person name="Ladd B."/>
            <person name="Jarett J.K."/>
            <person name="Geller-Mcgrath D.E."/>
            <person name="Sieber C.M.K."/>
            <person name="Emerson J.B."/>
            <person name="Anantharaman K."/>
            <person name="Thomas B.C."/>
            <person name="Malmstrom R."/>
            <person name="Stieglmeier M."/>
            <person name="Klingl A."/>
            <person name="Woyke T."/>
            <person name="Ryan C.M."/>
            <person name="Banfield J.F."/>
        </authorList>
    </citation>
    <scope>NUCLEOTIDE SEQUENCE [LARGE SCALE GENOMIC DNA]</scope>
</reference>
<evidence type="ECO:0000256" key="2">
    <source>
        <dbReference type="ARBA" id="ARBA00022801"/>
    </source>
</evidence>
<dbReference type="SUPFAM" id="SSF55811">
    <property type="entry name" value="Nudix"/>
    <property type="match status" value="1"/>
</dbReference>
<dbReference type="Pfam" id="PF00293">
    <property type="entry name" value="NUDIX"/>
    <property type="match status" value="1"/>
</dbReference>
<proteinExistence type="predicted"/>
<keyword evidence="2" id="KW-0378">Hydrolase</keyword>
<name>A0A2M7VFV0_9BACT</name>
<dbReference type="GO" id="GO:0016787">
    <property type="term" value="F:hydrolase activity"/>
    <property type="evidence" value="ECO:0007669"/>
    <property type="project" value="UniProtKB-KW"/>
</dbReference>
<evidence type="ECO:0000313" key="5">
    <source>
        <dbReference type="Proteomes" id="UP000230405"/>
    </source>
</evidence>